<dbReference type="Pfam" id="PF03958">
    <property type="entry name" value="Secretin_N"/>
    <property type="match status" value="1"/>
</dbReference>
<evidence type="ECO:0000259" key="9">
    <source>
        <dbReference type="SMART" id="SM00965"/>
    </source>
</evidence>
<dbReference type="Proteomes" id="UP000240638">
    <property type="component" value="Unassembled WGS sequence"/>
</dbReference>
<evidence type="ECO:0000256" key="5">
    <source>
        <dbReference type="ARBA" id="ARBA00023237"/>
    </source>
</evidence>
<evidence type="ECO:0000313" key="10">
    <source>
        <dbReference type="EMBL" id="PTB18445.1"/>
    </source>
</evidence>
<feature type="compositionally biased region" description="Low complexity" evidence="8">
    <location>
        <begin position="765"/>
        <end position="781"/>
    </location>
</feature>
<comment type="similarity">
    <text evidence="6">Belongs to the bacterial secretin family.</text>
</comment>
<dbReference type="Pfam" id="PF07660">
    <property type="entry name" value="STN"/>
    <property type="match status" value="1"/>
</dbReference>
<comment type="subcellular location">
    <subcellularLocation>
        <location evidence="7">Cell outer membrane</location>
    </subcellularLocation>
    <subcellularLocation>
        <location evidence="1">Membrane</location>
    </subcellularLocation>
</comment>
<dbReference type="InterPro" id="IPR001775">
    <property type="entry name" value="GspD/PilQ"/>
</dbReference>
<dbReference type="Pfam" id="PF00263">
    <property type="entry name" value="Secretin"/>
    <property type="match status" value="1"/>
</dbReference>
<dbReference type="PANTHER" id="PTHR30332:SF17">
    <property type="entry name" value="TYPE IV PILIATION SYSTEM PROTEIN DR_0774-RELATED"/>
    <property type="match status" value="1"/>
</dbReference>
<dbReference type="AlphaFoldDB" id="A0A2T3XPJ8"/>
<dbReference type="InterPro" id="IPR005644">
    <property type="entry name" value="NolW-like"/>
</dbReference>
<feature type="compositionally biased region" description="Low complexity" evidence="8">
    <location>
        <begin position="744"/>
        <end position="753"/>
    </location>
</feature>
<accession>A0A2T3XPJ8</accession>
<reference evidence="10 11" key="1">
    <citation type="submission" date="2018-03" db="EMBL/GenBank/DDBJ databases">
        <title>Whole genome analyses suggest that Burkholderia sensu lato contains two further novel genera in the rhizoxinica-symbiotica group Mycetohabitans gen. nov., and Trinickia gen. nov.: implications for the evolution of diazotrophy and nodulation in the Burkholderiaceae.</title>
        <authorList>
            <person name="Estrada De Los Santos P."/>
            <person name="Palmer M."/>
            <person name="Chavez-Ramirez B."/>
            <person name="Steenkamp E.T."/>
            <person name="Hirsch A.M."/>
            <person name="Manyaka P."/>
            <person name="Maluk M."/>
            <person name="Lafos M."/>
            <person name="Crook M."/>
            <person name="Gross E."/>
            <person name="Simon M.F."/>
            <person name="Bueno Dos Reis Junior F."/>
            <person name="Poole P.S."/>
            <person name="Venter S.N."/>
            <person name="James E.K."/>
        </authorList>
    </citation>
    <scope>NUCLEOTIDE SEQUENCE [LARGE SCALE GENOMIC DNA]</scope>
    <source>
        <strain evidence="10 11">JPY-366</strain>
    </source>
</reference>
<dbReference type="PANTHER" id="PTHR30332">
    <property type="entry name" value="PROBABLE GENERAL SECRETION PATHWAY PROTEIN D"/>
    <property type="match status" value="1"/>
</dbReference>
<dbReference type="RefSeq" id="WP_107152910.1">
    <property type="nucleotide sequence ID" value="NZ_PYUC01000012.1"/>
</dbReference>
<dbReference type="SUPFAM" id="SSF48452">
    <property type="entry name" value="TPR-like"/>
    <property type="match status" value="1"/>
</dbReference>
<comment type="caution">
    <text evidence="10">The sequence shown here is derived from an EMBL/GenBank/DDBJ whole genome shotgun (WGS) entry which is preliminary data.</text>
</comment>
<evidence type="ECO:0000256" key="7">
    <source>
        <dbReference type="RuleBase" id="RU004004"/>
    </source>
</evidence>
<dbReference type="InterPro" id="IPR004846">
    <property type="entry name" value="T2SS/T3SS_dom"/>
</dbReference>
<keyword evidence="2 7" id="KW-0813">Transport</keyword>
<gene>
    <name evidence="10" type="ORF">C9I57_22870</name>
</gene>
<dbReference type="EMBL" id="PYUC01000012">
    <property type="protein sequence ID" value="PTB18445.1"/>
    <property type="molecule type" value="Genomic_DNA"/>
</dbReference>
<dbReference type="InterPro" id="IPR011662">
    <property type="entry name" value="Secretin/TonB_short_N"/>
</dbReference>
<dbReference type="InterPro" id="IPR038591">
    <property type="entry name" value="NolW-like_sf"/>
</dbReference>
<feature type="domain" description="Secretin/TonB short N-terminal" evidence="9">
    <location>
        <begin position="214"/>
        <end position="265"/>
    </location>
</feature>
<name>A0A2T3XPJ8_9BURK</name>
<evidence type="ECO:0000313" key="11">
    <source>
        <dbReference type="Proteomes" id="UP000240638"/>
    </source>
</evidence>
<organism evidence="10 11">
    <name type="scientific">Trinickia symbiotica</name>
    <dbReference type="NCBI Taxonomy" id="863227"/>
    <lineage>
        <taxon>Bacteria</taxon>
        <taxon>Pseudomonadati</taxon>
        <taxon>Pseudomonadota</taxon>
        <taxon>Betaproteobacteria</taxon>
        <taxon>Burkholderiales</taxon>
        <taxon>Burkholderiaceae</taxon>
        <taxon>Trinickia</taxon>
    </lineage>
</organism>
<evidence type="ECO:0000256" key="4">
    <source>
        <dbReference type="ARBA" id="ARBA00023136"/>
    </source>
</evidence>
<keyword evidence="4" id="KW-0472">Membrane</keyword>
<dbReference type="SMART" id="SM00965">
    <property type="entry name" value="STN"/>
    <property type="match status" value="1"/>
</dbReference>
<dbReference type="PRINTS" id="PR00811">
    <property type="entry name" value="BCTERIALGSPD"/>
</dbReference>
<dbReference type="GO" id="GO:0015627">
    <property type="term" value="C:type II protein secretion system complex"/>
    <property type="evidence" value="ECO:0007669"/>
    <property type="project" value="TreeGrafter"/>
</dbReference>
<evidence type="ECO:0000256" key="2">
    <source>
        <dbReference type="ARBA" id="ARBA00022448"/>
    </source>
</evidence>
<evidence type="ECO:0000256" key="6">
    <source>
        <dbReference type="RuleBase" id="RU004003"/>
    </source>
</evidence>
<evidence type="ECO:0000256" key="3">
    <source>
        <dbReference type="ARBA" id="ARBA00022729"/>
    </source>
</evidence>
<dbReference type="Gene3D" id="3.30.1370.120">
    <property type="match status" value="1"/>
</dbReference>
<protein>
    <submittedName>
        <fullName evidence="10">General secretion pathway protein GspD</fullName>
    </submittedName>
</protein>
<feature type="region of interest" description="Disordered" evidence="8">
    <location>
        <begin position="735"/>
        <end position="809"/>
    </location>
</feature>
<dbReference type="GO" id="GO:0009279">
    <property type="term" value="C:cell outer membrane"/>
    <property type="evidence" value="ECO:0007669"/>
    <property type="project" value="UniProtKB-SubCell"/>
</dbReference>
<keyword evidence="5" id="KW-0998">Cell outer membrane</keyword>
<evidence type="ECO:0000256" key="8">
    <source>
        <dbReference type="SAM" id="MobiDB-lite"/>
    </source>
</evidence>
<dbReference type="InterPro" id="IPR011990">
    <property type="entry name" value="TPR-like_helical_dom_sf"/>
</dbReference>
<dbReference type="GO" id="GO:0009306">
    <property type="term" value="P:protein secretion"/>
    <property type="evidence" value="ECO:0007669"/>
    <property type="project" value="InterPro"/>
</dbReference>
<dbReference type="InterPro" id="IPR050810">
    <property type="entry name" value="Bact_Secretion_Sys_Channel"/>
</dbReference>
<proteinExistence type="inferred from homology"/>
<evidence type="ECO:0000256" key="1">
    <source>
        <dbReference type="ARBA" id="ARBA00004370"/>
    </source>
</evidence>
<keyword evidence="3" id="KW-0732">Signal</keyword>
<sequence>MKPSSRRGVAREADRRHLPRDMKFAPLACGVAWAVVLSLVGGCATNIDDLRTASKREPTNAKAQLKYLDERDHEVTTLLDEADQLRTRHDYGAAIQKLQAAWKLDPTSERGKRIGSAIELDRRDDFILSEVDRMMKRGSLDNAAQRLDQVLAENPNNVAALQLYRELAEKRRQVRLAADEQNASSSIMKKPVSLQFRDANVRMVFEALSRTTGLNVIFDRDVRADLKTTIFVSNASLDDTVDMILMQNQLEKKVLNANTVFIYPATPAKEQEYEDLKVRTFQLSNTDAKQIQTLLKSLLKIKEVVVDERANTVTIRATPETIRVAERMIAAQDIPDPEVMLEVKVLEVSRDRLTDLGIDWPNSFSASTPNSVQTWADLHHLPINALAVSGLSATANFKLTDTDANLLASPRIRTRNKEKAKILIGDKVPVISSSSVPSTSGPAYSQSIQYLDVGIKLEVEPQVYRDNDVGMKLNLEVSNITNTISSSNSQSGLSSLAYQIGTRSASTSLRMKDGETQILGGLIQDEDRDAADKVPGLGQLPVLGRLFSNHNGDHKKTEIVLMITPHIIRPQLAADADTREMWSGTDEKVRTEQLRLDPPSVDTASALPALPAPAPATASGATSVAAVAPAAVVAVTPGHVGGGNASPGADKAGAATSGAATVPVTGALGVPPATPRTTAPPTMFGGRFMTSVPLPATAVGGGVGSAGAAAGGAAAGGTATGGAAAIGAAADHAEAAGAGGAGGSAPTADTAAGHEPTGAATAGQQSSTAPAPQAAAAAATAPSPPPIMPASPSDMASDNPLHAIPVDSN</sequence>